<evidence type="ECO:0000313" key="2">
    <source>
        <dbReference type="Proteomes" id="UP000003711"/>
    </source>
</evidence>
<dbReference type="EMBL" id="ACCH01000002">
    <property type="protein sequence ID" value="EEF92320.1"/>
    <property type="molecule type" value="Genomic_DNA"/>
</dbReference>
<comment type="caution">
    <text evidence="1">The sequence shown here is derived from an EMBL/GenBank/DDBJ whole genome shotgun (WGS) entry which is preliminary data.</text>
</comment>
<accession>E2N6Y4</accession>
<reference evidence="1 2" key="1">
    <citation type="submission" date="2008-12" db="EMBL/GenBank/DDBJ databases">
        <authorList>
            <person name="Fulton L."/>
            <person name="Clifton S."/>
            <person name="Fulton B."/>
            <person name="Xu J."/>
            <person name="Minx P."/>
            <person name="Pepin K.H."/>
            <person name="Johnson M."/>
            <person name="Bhonagiri V."/>
            <person name="Nash W.E."/>
            <person name="Mardis E.R."/>
            <person name="Wilson R.K."/>
        </authorList>
    </citation>
    <scope>NUCLEOTIDE SEQUENCE [LARGE SCALE GENOMIC DNA]</scope>
    <source>
        <strain evidence="1 2">DSM 14838</strain>
    </source>
</reference>
<sequence>MKQCRKKICPVCGRKLWLHSFYKCASGYSSHCKECVREEKRQEYARNRKVPDGCFFHEAKGRLVEHKGYSTRILWTGNMLSLLKRYYPTTRNEELAELIGVSPRTVTRKARELGLVKDPDWLKEVYNYNRRDAQAASKRKGYPGSFQPGCRTGEKYWFKKKMNR</sequence>
<proteinExistence type="predicted"/>
<dbReference type="HOGENOM" id="CLU_1615674_0_0_10"/>
<dbReference type="AlphaFoldDB" id="E2N6Y4"/>
<protein>
    <submittedName>
        <fullName evidence="1">Uncharacterized protein</fullName>
    </submittedName>
</protein>
<reference evidence="1 2" key="2">
    <citation type="submission" date="2009-01" db="EMBL/GenBank/DDBJ databases">
        <title>Draft genome sequence of Bacteroides cellulosilyticus (DSM 14838).</title>
        <authorList>
            <person name="Sudarsanam P."/>
            <person name="Ley R."/>
            <person name="Guruge J."/>
            <person name="Turnbaugh P.J."/>
            <person name="Mahowald M."/>
            <person name="Liep D."/>
            <person name="Gordon J."/>
        </authorList>
    </citation>
    <scope>NUCLEOTIDE SEQUENCE [LARGE SCALE GENOMIC DNA]</scope>
    <source>
        <strain evidence="1 2">DSM 14838</strain>
    </source>
</reference>
<evidence type="ECO:0000313" key="1">
    <source>
        <dbReference type="EMBL" id="EEF92320.1"/>
    </source>
</evidence>
<gene>
    <name evidence="1" type="ORF">BACCELL_00026</name>
</gene>
<name>E2N6Y4_9BACE</name>
<organism evidence="1 2">
    <name type="scientific">Bacteroides cellulosilyticus DSM 14838</name>
    <dbReference type="NCBI Taxonomy" id="537012"/>
    <lineage>
        <taxon>Bacteria</taxon>
        <taxon>Pseudomonadati</taxon>
        <taxon>Bacteroidota</taxon>
        <taxon>Bacteroidia</taxon>
        <taxon>Bacteroidales</taxon>
        <taxon>Bacteroidaceae</taxon>
        <taxon>Bacteroides</taxon>
    </lineage>
</organism>
<dbReference type="Proteomes" id="UP000003711">
    <property type="component" value="Unassembled WGS sequence"/>
</dbReference>